<dbReference type="InterPro" id="IPR008927">
    <property type="entry name" value="6-PGluconate_DH-like_C_sf"/>
</dbReference>
<comment type="caution">
    <text evidence="6">The sequence shown here is derived from an EMBL/GenBank/DDBJ whole genome shotgun (WGS) entry which is preliminary data.</text>
</comment>
<dbReference type="InterPro" id="IPR029154">
    <property type="entry name" value="HIBADH-like_NADP-bd"/>
</dbReference>
<feature type="active site" evidence="3">
    <location>
        <position position="172"/>
    </location>
</feature>
<dbReference type="GO" id="GO:0016491">
    <property type="term" value="F:oxidoreductase activity"/>
    <property type="evidence" value="ECO:0007669"/>
    <property type="project" value="UniProtKB-KW"/>
</dbReference>
<proteinExistence type="predicted"/>
<dbReference type="Proteomes" id="UP001162131">
    <property type="component" value="Unassembled WGS sequence"/>
</dbReference>
<dbReference type="InterPro" id="IPR006115">
    <property type="entry name" value="6PGDH_NADP-bd"/>
</dbReference>
<dbReference type="SUPFAM" id="SSF48179">
    <property type="entry name" value="6-phosphogluconate dehydrogenase C-terminal domain-like"/>
    <property type="match status" value="1"/>
</dbReference>
<dbReference type="InterPro" id="IPR013328">
    <property type="entry name" value="6PGD_dom2"/>
</dbReference>
<evidence type="ECO:0000256" key="3">
    <source>
        <dbReference type="PIRSR" id="PIRSR000103-1"/>
    </source>
</evidence>
<feature type="domain" description="3-hydroxyisobutyrate dehydrogenase-like NAD-binding" evidence="5">
    <location>
        <begin position="166"/>
        <end position="286"/>
    </location>
</feature>
<evidence type="ECO:0000259" key="4">
    <source>
        <dbReference type="Pfam" id="PF03446"/>
    </source>
</evidence>
<dbReference type="Gene3D" id="1.10.1040.10">
    <property type="entry name" value="N-(1-d-carboxylethyl)-l-norvaline Dehydrogenase, domain 2"/>
    <property type="match status" value="1"/>
</dbReference>
<dbReference type="Pfam" id="PF14833">
    <property type="entry name" value="NAD_binding_11"/>
    <property type="match status" value="1"/>
</dbReference>
<sequence length="298" mass="31601">MAGLRIGWVGTGVMGRSMAEHLIRAGYSLSVYNRTPAKADSLTSQGAKFASIKEIAETCQVVFTMVGYPRDVEEVILSQGGLLESLQPGSLLVDHTSSSPGLAIRIAEAARAKNIEVVDAPVSGGDVGAREGKLAIMCGGSADGFSRAREIMKTYGANIEHMGAPGAGQHTKLTNQIILTGNMIGMVEGLVYAYKAGLDLNQMITLISAGAAGSASLRVLGPRIVRGDLEPGFYIEHFVKDLGMALEESKRLELCLPGLSMVNQFYLSLVANGESRKGTQALIHVLERLNNIQVSPRS</sequence>
<dbReference type="InterPro" id="IPR015815">
    <property type="entry name" value="HIBADH-related"/>
</dbReference>
<evidence type="ECO:0000259" key="5">
    <source>
        <dbReference type="Pfam" id="PF14833"/>
    </source>
</evidence>
<reference evidence="6" key="1">
    <citation type="submission" date="2021-09" db="EMBL/GenBank/DDBJ databases">
        <authorList>
            <consortium name="AG Swart"/>
            <person name="Singh M."/>
            <person name="Singh A."/>
            <person name="Seah K."/>
            <person name="Emmerich C."/>
        </authorList>
    </citation>
    <scope>NUCLEOTIDE SEQUENCE</scope>
    <source>
        <strain evidence="6">ATCC30299</strain>
    </source>
</reference>
<evidence type="ECO:0000313" key="6">
    <source>
        <dbReference type="EMBL" id="CAG9327418.1"/>
    </source>
</evidence>
<evidence type="ECO:0000256" key="1">
    <source>
        <dbReference type="ARBA" id="ARBA00023002"/>
    </source>
</evidence>
<dbReference type="SUPFAM" id="SSF51735">
    <property type="entry name" value="NAD(P)-binding Rossmann-fold domains"/>
    <property type="match status" value="1"/>
</dbReference>
<dbReference type="Pfam" id="PF03446">
    <property type="entry name" value="NAD_binding_2"/>
    <property type="match status" value="1"/>
</dbReference>
<dbReference type="PANTHER" id="PTHR43060:SF15">
    <property type="entry name" value="3-HYDROXYISOBUTYRATE DEHYDROGENASE-LIKE 1, MITOCHONDRIAL-RELATED"/>
    <property type="match status" value="1"/>
</dbReference>
<dbReference type="InterPro" id="IPR036291">
    <property type="entry name" value="NAD(P)-bd_dom_sf"/>
</dbReference>
<keyword evidence="2" id="KW-0520">NAD</keyword>
<dbReference type="AlphaFoldDB" id="A0AAU9JJJ0"/>
<name>A0AAU9JJJ0_9CILI</name>
<dbReference type="PANTHER" id="PTHR43060">
    <property type="entry name" value="3-HYDROXYISOBUTYRATE DEHYDROGENASE-LIKE 1, MITOCHONDRIAL-RELATED"/>
    <property type="match status" value="1"/>
</dbReference>
<protein>
    <recommendedName>
        <fullName evidence="8">6-phosphogluconate dehydrogenase</fullName>
    </recommendedName>
</protein>
<keyword evidence="1" id="KW-0560">Oxidoreductase</keyword>
<dbReference type="Gene3D" id="3.40.50.720">
    <property type="entry name" value="NAD(P)-binding Rossmann-like Domain"/>
    <property type="match status" value="1"/>
</dbReference>
<keyword evidence="7" id="KW-1185">Reference proteome</keyword>
<accession>A0AAU9JJJ0</accession>
<dbReference type="GO" id="GO:0050661">
    <property type="term" value="F:NADP binding"/>
    <property type="evidence" value="ECO:0007669"/>
    <property type="project" value="InterPro"/>
</dbReference>
<organism evidence="6 7">
    <name type="scientific">Blepharisma stoltei</name>
    <dbReference type="NCBI Taxonomy" id="1481888"/>
    <lineage>
        <taxon>Eukaryota</taxon>
        <taxon>Sar</taxon>
        <taxon>Alveolata</taxon>
        <taxon>Ciliophora</taxon>
        <taxon>Postciliodesmatophora</taxon>
        <taxon>Heterotrichea</taxon>
        <taxon>Heterotrichida</taxon>
        <taxon>Blepharismidae</taxon>
        <taxon>Blepharisma</taxon>
    </lineage>
</organism>
<gene>
    <name evidence="6" type="ORF">BSTOLATCC_MIC43457</name>
</gene>
<evidence type="ECO:0000256" key="2">
    <source>
        <dbReference type="ARBA" id="ARBA00023027"/>
    </source>
</evidence>
<dbReference type="PIRSF" id="PIRSF000103">
    <property type="entry name" value="HIBADH"/>
    <property type="match status" value="1"/>
</dbReference>
<dbReference type="EMBL" id="CAJZBQ010000043">
    <property type="protein sequence ID" value="CAG9327418.1"/>
    <property type="molecule type" value="Genomic_DNA"/>
</dbReference>
<evidence type="ECO:0000313" key="7">
    <source>
        <dbReference type="Proteomes" id="UP001162131"/>
    </source>
</evidence>
<dbReference type="GO" id="GO:0051287">
    <property type="term" value="F:NAD binding"/>
    <property type="evidence" value="ECO:0007669"/>
    <property type="project" value="InterPro"/>
</dbReference>
<feature type="domain" description="6-phosphogluconate dehydrogenase NADP-binding" evidence="4">
    <location>
        <begin position="5"/>
        <end position="163"/>
    </location>
</feature>
<evidence type="ECO:0008006" key="8">
    <source>
        <dbReference type="Google" id="ProtNLM"/>
    </source>
</evidence>